<dbReference type="Pfam" id="PF03372">
    <property type="entry name" value="Exo_endo_phos"/>
    <property type="match status" value="1"/>
</dbReference>
<keyword evidence="4" id="KW-1185">Reference proteome</keyword>
<feature type="region of interest" description="Disordered" evidence="1">
    <location>
        <begin position="1"/>
        <end position="27"/>
    </location>
</feature>
<dbReference type="Gramene" id="ESR54174">
    <property type="protein sequence ID" value="ESR54174"/>
    <property type="gene ID" value="CICLE_v10020050mg"/>
</dbReference>
<evidence type="ECO:0000313" key="3">
    <source>
        <dbReference type="EMBL" id="ESR54174.1"/>
    </source>
</evidence>
<dbReference type="KEGG" id="cic:CICLE_v10020050mg"/>
<dbReference type="PANTHER" id="PTHR12121:SF82">
    <property type="entry name" value="CARBON CATABOLITE REPRESSOR PROTEIN 4 HOMOLOG 3"/>
    <property type="match status" value="1"/>
</dbReference>
<dbReference type="FunCoup" id="V4VMW7">
    <property type="interactions" value="2481"/>
</dbReference>
<evidence type="ECO:0000313" key="4">
    <source>
        <dbReference type="Proteomes" id="UP000030687"/>
    </source>
</evidence>
<dbReference type="GO" id="GO:0000175">
    <property type="term" value="F:3'-5'-RNA exonuclease activity"/>
    <property type="evidence" value="ECO:0007669"/>
    <property type="project" value="TreeGrafter"/>
</dbReference>
<organism evidence="3 4">
    <name type="scientific">Citrus clementina</name>
    <name type="common">Clementine</name>
    <name type="synonym">Citrus deliciosa x Citrus sinensis</name>
    <dbReference type="NCBI Taxonomy" id="85681"/>
    <lineage>
        <taxon>Eukaryota</taxon>
        <taxon>Viridiplantae</taxon>
        <taxon>Streptophyta</taxon>
        <taxon>Embryophyta</taxon>
        <taxon>Tracheophyta</taxon>
        <taxon>Spermatophyta</taxon>
        <taxon>Magnoliopsida</taxon>
        <taxon>eudicotyledons</taxon>
        <taxon>Gunneridae</taxon>
        <taxon>Pentapetalae</taxon>
        <taxon>rosids</taxon>
        <taxon>malvids</taxon>
        <taxon>Sapindales</taxon>
        <taxon>Rutaceae</taxon>
        <taxon>Aurantioideae</taxon>
        <taxon>Citrus</taxon>
    </lineage>
</organism>
<evidence type="ECO:0000259" key="2">
    <source>
        <dbReference type="Pfam" id="PF03372"/>
    </source>
</evidence>
<accession>V4VMW7</accession>
<dbReference type="eggNOG" id="KOG2338">
    <property type="taxonomic scope" value="Eukaryota"/>
</dbReference>
<feature type="domain" description="Endonuclease/exonuclease/phosphatase" evidence="2">
    <location>
        <begin position="109"/>
        <end position="434"/>
    </location>
</feature>
<feature type="compositionally biased region" description="Polar residues" evidence="1">
    <location>
        <begin position="1"/>
        <end position="11"/>
    </location>
</feature>
<dbReference type="Gene3D" id="3.60.10.10">
    <property type="entry name" value="Endonuclease/exonuclease/phosphatase"/>
    <property type="match status" value="1"/>
</dbReference>
<dbReference type="EMBL" id="KI536661">
    <property type="protein sequence ID" value="ESR54174.1"/>
    <property type="molecule type" value="Genomic_DNA"/>
</dbReference>
<dbReference type="InParanoid" id="V4VMW7"/>
<dbReference type="SUPFAM" id="SSF56219">
    <property type="entry name" value="DNase I-like"/>
    <property type="match status" value="1"/>
</dbReference>
<dbReference type="OMA" id="NIDGCAM"/>
<dbReference type="InterPro" id="IPR036691">
    <property type="entry name" value="Endo/exonu/phosph_ase_sf"/>
</dbReference>
<dbReference type="AlphaFoldDB" id="V4VMW7"/>
<dbReference type="InterPro" id="IPR005135">
    <property type="entry name" value="Endo/exonuclease/phosphatase"/>
</dbReference>
<proteinExistence type="predicted"/>
<evidence type="ECO:0000256" key="1">
    <source>
        <dbReference type="SAM" id="MobiDB-lite"/>
    </source>
</evidence>
<name>V4VMW7_CITCL</name>
<protein>
    <recommendedName>
        <fullName evidence="2">Endonuclease/exonuclease/phosphatase domain-containing protein</fullName>
    </recommendedName>
</protein>
<dbReference type="InterPro" id="IPR050410">
    <property type="entry name" value="CCR4/nocturin_mRNA_transcr"/>
</dbReference>
<sequence>MRSEATSSSSWLGRIPPTATSAPSGGSGKCRHFIFFSSSCCKTTNTISCGFNGPTTHSSSSSPSTRSYCRRWYNPLRRKPFDEPSPDVLRHWIDADPNPISSQERFSVVSYNILGDKNAFKHRDLYQNVRYEYMKWNRRKRLICQELIGLNPDIICMQEVDRYFDILNVMEKAGYAGCYKRRTGDNVDGCAMFWKADKFRLLEQTSIEFKEFGLRENVAQLSAFEMRNTKSRRVLVGNIHVLYNPNRGEVKLGQICFLSSRAQIVAEKWGNIPVVLAGDFNITPQSAIYKFLSSSELNIKSYDRRDLSGQRSCHLVQVFKVKKEIINPFAVMDRLLPNGWTDEEVKVATGNAQCYLAVHPLKLNSSYASVKGSPRTRGINGEPLATSYHSKFFGTVDYLWYTKGLVPTRVLDTLPVDILRRTGGLPCKKLGSDHLALVSEFAFAEAINECNDYMSTSSEKIAMH</sequence>
<dbReference type="Proteomes" id="UP000030687">
    <property type="component" value="Unassembled WGS sequence"/>
</dbReference>
<dbReference type="PANTHER" id="PTHR12121">
    <property type="entry name" value="CARBON CATABOLITE REPRESSOR PROTEIN 4"/>
    <property type="match status" value="1"/>
</dbReference>
<reference evidence="3 4" key="1">
    <citation type="submission" date="2013-10" db="EMBL/GenBank/DDBJ databases">
        <authorList>
            <consortium name="International Citrus Genome Consortium"/>
            <person name="Jenkins J."/>
            <person name="Schmutz J."/>
            <person name="Prochnik S."/>
            <person name="Rokhsar D."/>
            <person name="Gmitter F."/>
            <person name="Ollitrault P."/>
            <person name="Machado M."/>
            <person name="Talon M."/>
            <person name="Wincker P."/>
            <person name="Jaillon O."/>
            <person name="Morgante M."/>
        </authorList>
    </citation>
    <scope>NUCLEOTIDE SEQUENCE</scope>
    <source>
        <strain evidence="4">cv. Clemenules</strain>
    </source>
</reference>
<gene>
    <name evidence="3" type="ORF">CICLE_v10020050mg</name>
</gene>
<dbReference type="OrthoDB" id="428734at2759"/>